<protein>
    <submittedName>
        <fullName evidence="1">Class I SAM-dependent methyltransferase</fullName>
        <ecNumber evidence="1">2.1.1.-</ecNumber>
    </submittedName>
</protein>
<keyword evidence="1" id="KW-0489">Methyltransferase</keyword>
<proteinExistence type="predicted"/>
<dbReference type="GO" id="GO:0008168">
    <property type="term" value="F:methyltransferase activity"/>
    <property type="evidence" value="ECO:0007669"/>
    <property type="project" value="UniProtKB-KW"/>
</dbReference>
<reference evidence="1" key="1">
    <citation type="submission" date="2023-08" db="EMBL/GenBank/DDBJ databases">
        <title>Complete genome sequence of Sinorhizobium chiapanecum ITTG S70 isolated from Acaciella angustissima nodules in Chiapas-Mexico.</title>
        <authorList>
            <person name="Rincon-Rosales R."/>
            <person name="Rogel M.A."/>
            <person name="Rincon-Medina C.I."/>
            <person name="Guerrero G."/>
            <person name="Manzano-Gomez L.A."/>
            <person name="Lopez-Lopez A."/>
            <person name="Rincon Molina F.A."/>
            <person name="Martinez-Romero E."/>
        </authorList>
    </citation>
    <scope>NUCLEOTIDE SEQUENCE</scope>
    <source>
        <strain evidence="1">ITTG S70</strain>
        <plasmid evidence="1">pSchITTGS70d</plasmid>
    </source>
</reference>
<keyword evidence="1" id="KW-0614">Plasmid</keyword>
<keyword evidence="1" id="KW-0808">Transferase</keyword>
<dbReference type="Gene3D" id="3.40.50.150">
    <property type="entry name" value="Vaccinia Virus protein VP39"/>
    <property type="match status" value="1"/>
</dbReference>
<dbReference type="EC" id="2.1.1.-" evidence="1"/>
<dbReference type="PANTHER" id="PTHR43591">
    <property type="entry name" value="METHYLTRANSFERASE"/>
    <property type="match status" value="1"/>
</dbReference>
<dbReference type="SUPFAM" id="SSF53335">
    <property type="entry name" value="S-adenosyl-L-methionine-dependent methyltransferases"/>
    <property type="match status" value="1"/>
</dbReference>
<keyword evidence="2" id="KW-1185">Reference proteome</keyword>
<gene>
    <name evidence="1" type="ORF">RB548_24845</name>
</gene>
<organism evidence="1 2">
    <name type="scientific">Sinorhizobium chiapasense</name>
    <dbReference type="NCBI Taxonomy" id="501572"/>
    <lineage>
        <taxon>Bacteria</taxon>
        <taxon>Pseudomonadati</taxon>
        <taxon>Pseudomonadota</taxon>
        <taxon>Alphaproteobacteria</taxon>
        <taxon>Hyphomicrobiales</taxon>
        <taxon>Rhizobiaceae</taxon>
        <taxon>Sinorhizobium/Ensifer group</taxon>
        <taxon>Sinorhizobium</taxon>
    </lineage>
</organism>
<sequence length="263" mass="28184">MTTPEEVRSPAEIYDAHFVPALFARWGPIVTAAAGVKAGDRVLDVACGTGAATLAAADKAGPSGRVIGLDANPEMLAVARRKPTQIEWVQGTAEALPMSDDSFDAVVSQFGLMFFEDKPKALREMMRVLCRGDGMAVAVCDAVENSPGYCAFAKLLDRLFGREVGDAFRAPFALGDARRLHALCREAGIVSKVTQHHEIVSFNSIDALVSTERACVWTLGGVLDDDQFARLLVASRKELKPFVSGDGGIQFDMPSLIVSARKV</sequence>
<dbReference type="Pfam" id="PF01209">
    <property type="entry name" value="Ubie_methyltran"/>
    <property type="match status" value="1"/>
</dbReference>
<evidence type="ECO:0000313" key="1">
    <source>
        <dbReference type="EMBL" id="WVT07405.1"/>
    </source>
</evidence>
<dbReference type="EMBL" id="CP133152">
    <property type="protein sequence ID" value="WVT07405.1"/>
    <property type="molecule type" value="Genomic_DNA"/>
</dbReference>
<dbReference type="Proteomes" id="UP001432360">
    <property type="component" value="Plasmid pSchITTGS70d"/>
</dbReference>
<dbReference type="PANTHER" id="PTHR43591:SF24">
    <property type="entry name" value="2-METHOXY-6-POLYPRENYL-1,4-BENZOQUINOL METHYLASE, MITOCHONDRIAL"/>
    <property type="match status" value="1"/>
</dbReference>
<dbReference type="RefSeq" id="WP_331376423.1">
    <property type="nucleotide sequence ID" value="NZ_CP133152.1"/>
</dbReference>
<dbReference type="InterPro" id="IPR029063">
    <property type="entry name" value="SAM-dependent_MTases_sf"/>
</dbReference>
<accession>A0ABZ2BM74</accession>
<geneLocation type="plasmid" evidence="1 2">
    <name>pSchITTGS70d</name>
</geneLocation>
<evidence type="ECO:0000313" key="2">
    <source>
        <dbReference type="Proteomes" id="UP001432360"/>
    </source>
</evidence>
<name>A0ABZ2BM74_9HYPH</name>
<dbReference type="GO" id="GO:0032259">
    <property type="term" value="P:methylation"/>
    <property type="evidence" value="ECO:0007669"/>
    <property type="project" value="UniProtKB-KW"/>
</dbReference>
<dbReference type="CDD" id="cd02440">
    <property type="entry name" value="AdoMet_MTases"/>
    <property type="match status" value="1"/>
</dbReference>